<sequence>MGRGFQGAVLKMLRAPEHELAIIKAREAPPYTELTVQCPSLLGPGTNLPPTSWVRMWIPEGGREHQRAYTLTCLDREAATAQILVLHHDPAGPASRWALRAEPGSSVSVQLLGGTSYRTPADGDRMLLVGDLASAPAIAEAVEAAPPGCTVEVVMLAHADDWLPRASRPHRMSLVDPEAAEAVVLEEVDGAIGATARGGAPDWTWVALEMRLNRAVRRHLVSSGLERRSIQHQAYWVRGRAMGTTSSASSPR</sequence>
<dbReference type="KEGG" id="asla:NCTC11923_00641"/>
<gene>
    <name evidence="2" type="primary">irtA_1</name>
    <name evidence="2" type="ORF">NCTC11923_00641</name>
</gene>
<keyword evidence="2" id="KW-0547">Nucleotide-binding</keyword>
<dbReference type="STRING" id="1278298.GCA_000428685_00164"/>
<dbReference type="GO" id="GO:0016491">
    <property type="term" value="F:oxidoreductase activity"/>
    <property type="evidence" value="ECO:0007669"/>
    <property type="project" value="InterPro"/>
</dbReference>
<keyword evidence="2" id="KW-0067">ATP-binding</keyword>
<dbReference type="InterPro" id="IPR017938">
    <property type="entry name" value="Riboflavin_synthase-like_b-brl"/>
</dbReference>
<dbReference type="PROSITE" id="PS51384">
    <property type="entry name" value="FAD_FR"/>
    <property type="match status" value="1"/>
</dbReference>
<keyword evidence="2" id="KW-0378">Hydrolase</keyword>
<name>A0A448KAT7_9ACTO</name>
<dbReference type="AlphaFoldDB" id="A0A448KAT7"/>
<dbReference type="Pfam" id="PF04954">
    <property type="entry name" value="SIP"/>
    <property type="match status" value="1"/>
</dbReference>
<protein>
    <submittedName>
        <fullName evidence="2">Iron import ATP-binding/permease protein IrtA</fullName>
        <ecNumber evidence="2">3.6.3.-</ecNumber>
    </submittedName>
</protein>
<dbReference type="InterPro" id="IPR007037">
    <property type="entry name" value="SIP_rossman_dom"/>
</dbReference>
<dbReference type="PANTHER" id="PTHR30157">
    <property type="entry name" value="FERRIC REDUCTASE, NADPH-DEPENDENT"/>
    <property type="match status" value="1"/>
</dbReference>
<dbReference type="EC" id="3.6.3.-" evidence="2"/>
<dbReference type="PANTHER" id="PTHR30157:SF0">
    <property type="entry name" value="NADPH-DEPENDENT FERRIC-CHELATE REDUCTASE"/>
    <property type="match status" value="1"/>
</dbReference>
<dbReference type="GO" id="GO:0016787">
    <property type="term" value="F:hydrolase activity"/>
    <property type="evidence" value="ECO:0007669"/>
    <property type="project" value="UniProtKB-KW"/>
</dbReference>
<dbReference type="RefSeq" id="WP_034514622.1">
    <property type="nucleotide sequence ID" value="NZ_CBCRWE010000077.1"/>
</dbReference>
<proteinExistence type="predicted"/>
<evidence type="ECO:0000259" key="1">
    <source>
        <dbReference type="PROSITE" id="PS51384"/>
    </source>
</evidence>
<dbReference type="InterPro" id="IPR039374">
    <property type="entry name" value="SIP_fam"/>
</dbReference>
<reference evidence="2 3" key="1">
    <citation type="submission" date="2018-12" db="EMBL/GenBank/DDBJ databases">
        <authorList>
            <consortium name="Pathogen Informatics"/>
        </authorList>
    </citation>
    <scope>NUCLEOTIDE SEQUENCE [LARGE SCALE GENOMIC DNA]</scope>
    <source>
        <strain evidence="2 3">NCTC11923</strain>
    </source>
</reference>
<feature type="domain" description="FAD-binding FR-type" evidence="1">
    <location>
        <begin position="15"/>
        <end position="121"/>
    </location>
</feature>
<dbReference type="SUPFAM" id="SSF63380">
    <property type="entry name" value="Riboflavin synthase domain-like"/>
    <property type="match status" value="1"/>
</dbReference>
<dbReference type="Pfam" id="PF08021">
    <property type="entry name" value="FAD_binding_9"/>
    <property type="match status" value="1"/>
</dbReference>
<dbReference type="Proteomes" id="UP000276899">
    <property type="component" value="Chromosome"/>
</dbReference>
<accession>A0A448KAT7</accession>
<dbReference type="InterPro" id="IPR039261">
    <property type="entry name" value="FNR_nucleotide-bd"/>
</dbReference>
<dbReference type="Gene3D" id="3.40.50.80">
    <property type="entry name" value="Nucleotide-binding domain of ferredoxin-NADP reductase (FNR) module"/>
    <property type="match status" value="1"/>
</dbReference>
<evidence type="ECO:0000313" key="3">
    <source>
        <dbReference type="Proteomes" id="UP000276899"/>
    </source>
</evidence>
<dbReference type="EMBL" id="LR134363">
    <property type="protein sequence ID" value="VEG74022.1"/>
    <property type="molecule type" value="Genomic_DNA"/>
</dbReference>
<keyword evidence="3" id="KW-1185">Reference proteome</keyword>
<organism evidence="2 3">
    <name type="scientific">Actinomyces slackii</name>
    <dbReference type="NCBI Taxonomy" id="52774"/>
    <lineage>
        <taxon>Bacteria</taxon>
        <taxon>Bacillati</taxon>
        <taxon>Actinomycetota</taxon>
        <taxon>Actinomycetes</taxon>
        <taxon>Actinomycetales</taxon>
        <taxon>Actinomycetaceae</taxon>
        <taxon>Actinomyces</taxon>
    </lineage>
</organism>
<dbReference type="CDD" id="cd06193">
    <property type="entry name" value="siderophore_interacting"/>
    <property type="match status" value="1"/>
</dbReference>
<dbReference type="GO" id="GO:0005524">
    <property type="term" value="F:ATP binding"/>
    <property type="evidence" value="ECO:0007669"/>
    <property type="project" value="UniProtKB-KW"/>
</dbReference>
<evidence type="ECO:0000313" key="2">
    <source>
        <dbReference type="EMBL" id="VEG74022.1"/>
    </source>
</evidence>
<dbReference type="InterPro" id="IPR017927">
    <property type="entry name" value="FAD-bd_FR_type"/>
</dbReference>
<dbReference type="InterPro" id="IPR013113">
    <property type="entry name" value="SIP_FAD-bd"/>
</dbReference>
<dbReference type="Gene3D" id="2.40.30.10">
    <property type="entry name" value="Translation factors"/>
    <property type="match status" value="1"/>
</dbReference>